<evidence type="ECO:0000313" key="5">
    <source>
        <dbReference type="EMBL" id="KAJ4248485.1"/>
    </source>
</evidence>
<evidence type="ECO:0000259" key="4">
    <source>
        <dbReference type="Pfam" id="PF01494"/>
    </source>
</evidence>
<organism evidence="5 6">
    <name type="scientific">Fusarium torreyae</name>
    <dbReference type="NCBI Taxonomy" id="1237075"/>
    <lineage>
        <taxon>Eukaryota</taxon>
        <taxon>Fungi</taxon>
        <taxon>Dikarya</taxon>
        <taxon>Ascomycota</taxon>
        <taxon>Pezizomycotina</taxon>
        <taxon>Sordariomycetes</taxon>
        <taxon>Hypocreomycetidae</taxon>
        <taxon>Hypocreales</taxon>
        <taxon>Nectriaceae</taxon>
        <taxon>Fusarium</taxon>
    </lineage>
</organism>
<dbReference type="InterPro" id="IPR036188">
    <property type="entry name" value="FAD/NAD-bd_sf"/>
</dbReference>
<evidence type="ECO:0000256" key="3">
    <source>
        <dbReference type="ARBA" id="ARBA00023002"/>
    </source>
</evidence>
<evidence type="ECO:0000313" key="6">
    <source>
        <dbReference type="Proteomes" id="UP001152049"/>
    </source>
</evidence>
<keyword evidence="6" id="KW-1185">Reference proteome</keyword>
<keyword evidence="3" id="KW-0560">Oxidoreductase</keyword>
<evidence type="ECO:0000256" key="1">
    <source>
        <dbReference type="ARBA" id="ARBA00022630"/>
    </source>
</evidence>
<dbReference type="Proteomes" id="UP001152049">
    <property type="component" value="Unassembled WGS sequence"/>
</dbReference>
<dbReference type="AlphaFoldDB" id="A0A9W8RQP5"/>
<accession>A0A9W8RQP5</accession>
<dbReference type="EMBL" id="JAOQAZ010000036">
    <property type="protein sequence ID" value="KAJ4248485.1"/>
    <property type="molecule type" value="Genomic_DNA"/>
</dbReference>
<proteinExistence type="predicted"/>
<reference evidence="5" key="1">
    <citation type="submission" date="2022-09" db="EMBL/GenBank/DDBJ databases">
        <title>Fusarium specimens isolated from Avocado Roots.</title>
        <authorList>
            <person name="Stajich J."/>
            <person name="Roper C."/>
            <person name="Heimlech-Rivalta G."/>
        </authorList>
    </citation>
    <scope>NUCLEOTIDE SEQUENCE</scope>
    <source>
        <strain evidence="5">CF00136</strain>
    </source>
</reference>
<comment type="caution">
    <text evidence="5">The sequence shown here is derived from an EMBL/GenBank/DDBJ whole genome shotgun (WGS) entry which is preliminary data.</text>
</comment>
<dbReference type="Gene3D" id="3.50.50.60">
    <property type="entry name" value="FAD/NAD(P)-binding domain"/>
    <property type="match status" value="1"/>
</dbReference>
<sequence length="185" mass="20456">MVSARMDLFSWAPTMPVPRRRQLLGIAKRGHHRFVPICGPFMIKGEAPKRLQALSSASVITADANAYVMLSPLGMKTGSEEARYWWMIAFRSQDPEVDTNWVHSADEGVLYSKAIRIVEGITEFTIDALRIAGPSSVWNPKIGFSEYVAPTTLPEGRVTLMSDAAHNTTPYRGMGSNTGTRMLVI</sequence>
<evidence type="ECO:0000256" key="2">
    <source>
        <dbReference type="ARBA" id="ARBA00022827"/>
    </source>
</evidence>
<protein>
    <recommendedName>
        <fullName evidence="4">FAD-binding domain-containing protein</fullName>
    </recommendedName>
</protein>
<gene>
    <name evidence="5" type="ORF">NW762_012823</name>
</gene>
<keyword evidence="2" id="KW-0274">FAD</keyword>
<name>A0A9W8RQP5_9HYPO</name>
<dbReference type="GO" id="GO:0071949">
    <property type="term" value="F:FAD binding"/>
    <property type="evidence" value="ECO:0007669"/>
    <property type="project" value="InterPro"/>
</dbReference>
<dbReference type="GO" id="GO:0016491">
    <property type="term" value="F:oxidoreductase activity"/>
    <property type="evidence" value="ECO:0007669"/>
    <property type="project" value="UniProtKB-KW"/>
</dbReference>
<keyword evidence="1" id="KW-0285">Flavoprotein</keyword>
<dbReference type="InterPro" id="IPR002938">
    <property type="entry name" value="FAD-bd"/>
</dbReference>
<dbReference type="Pfam" id="PF01494">
    <property type="entry name" value="FAD_binding_3"/>
    <property type="match status" value="1"/>
</dbReference>
<feature type="domain" description="FAD-binding" evidence="4">
    <location>
        <begin position="151"/>
        <end position="179"/>
    </location>
</feature>
<dbReference type="OrthoDB" id="47494at2759"/>